<dbReference type="RefSeq" id="WP_344350599.1">
    <property type="nucleotide sequence ID" value="NZ_BAAASM010000037.1"/>
</dbReference>
<proteinExistence type="predicted"/>
<evidence type="ECO:0000313" key="2">
    <source>
        <dbReference type="Proteomes" id="UP001596065"/>
    </source>
</evidence>
<dbReference type="Proteomes" id="UP001596065">
    <property type="component" value="Unassembled WGS sequence"/>
</dbReference>
<accession>A0ABW0WAS8</accession>
<keyword evidence="2" id="KW-1185">Reference proteome</keyword>
<dbReference type="EMBL" id="JBHSOE010000008">
    <property type="protein sequence ID" value="MFC5655237.1"/>
    <property type="molecule type" value="Genomic_DNA"/>
</dbReference>
<evidence type="ECO:0000313" key="1">
    <source>
        <dbReference type="EMBL" id="MFC5655237.1"/>
    </source>
</evidence>
<name>A0ABW0WAS8_STRNO</name>
<reference evidence="2" key="1">
    <citation type="journal article" date="2019" name="Int. J. Syst. Evol. Microbiol.">
        <title>The Global Catalogue of Microorganisms (GCM) 10K type strain sequencing project: providing services to taxonomists for standard genome sequencing and annotation.</title>
        <authorList>
            <consortium name="The Broad Institute Genomics Platform"/>
            <consortium name="The Broad Institute Genome Sequencing Center for Infectious Disease"/>
            <person name="Wu L."/>
            <person name="Ma J."/>
        </authorList>
    </citation>
    <scope>NUCLEOTIDE SEQUENCE [LARGE SCALE GENOMIC DNA]</scope>
    <source>
        <strain evidence="2">KCTC 5701</strain>
    </source>
</reference>
<organism evidence="1 2">
    <name type="scientific">Streptomyces nogalater</name>
    <dbReference type="NCBI Taxonomy" id="38314"/>
    <lineage>
        <taxon>Bacteria</taxon>
        <taxon>Bacillati</taxon>
        <taxon>Actinomycetota</taxon>
        <taxon>Actinomycetes</taxon>
        <taxon>Kitasatosporales</taxon>
        <taxon>Streptomycetaceae</taxon>
        <taxon>Streptomyces</taxon>
    </lineage>
</organism>
<gene>
    <name evidence="1" type="ORF">ACFP3J_07000</name>
</gene>
<comment type="caution">
    <text evidence="1">The sequence shown here is derived from an EMBL/GenBank/DDBJ whole genome shotgun (WGS) entry which is preliminary data.</text>
</comment>
<sequence>MATHASDLDPIIPPMPERNPKALRQAIAQHTPDLLPDFEEHWKWAIADAYDPTPAEAFMVRWWSAYAIARDPKLDAHVRELEHRAAYECTDINEAKALLEEASKIYYRVRELEPGE</sequence>
<protein>
    <submittedName>
        <fullName evidence="1">Uncharacterized protein</fullName>
    </submittedName>
</protein>